<sequence length="357" mass="38977">MAKPLYVLILAGGSGERFWPLSRKSRPKQLLSLFSQETLLEATLRRLDGLVPANQILILTNADQESSVRALCPSLPKENIIAEPAKRDTAAAIALGAGWIAQRMPDATMIVLPADHVIKDTASFQRTLRVAAAAAEETGELVTIGIKPTWACPGFGYIEQGAPLQLADGPAGPPVFEVVRFREKPNAELAESFLAQGHFRWNAGMFIWTIRSILSAFQRHAPELGEFISRLHAGEDFAAALRNHFPQLPKISIDYAIMEKATRVLVVEAAFDWDDVGGWAAVAKYLKCDDAGNHGNCDVKMIDATNNIVFTSEPRTVALLGVSDLIVVQTPDAILVCNRHEAEKIKQLVAMVPPELQ</sequence>
<feature type="domain" description="MannoseP isomerase/GMP-like beta-helix" evidence="9">
    <location>
        <begin position="302"/>
        <end position="349"/>
    </location>
</feature>
<name>B4D9U1_9BACT</name>
<dbReference type="InParanoid" id="B4D9U1"/>
<dbReference type="FunCoup" id="B4D9U1">
    <property type="interactions" value="181"/>
</dbReference>
<comment type="catalytic activity">
    <reaction evidence="7">
        <text>alpha-D-mannose 1-phosphate + GTP + H(+) = GDP-alpha-D-mannose + diphosphate</text>
        <dbReference type="Rhea" id="RHEA:15229"/>
        <dbReference type="ChEBI" id="CHEBI:15378"/>
        <dbReference type="ChEBI" id="CHEBI:33019"/>
        <dbReference type="ChEBI" id="CHEBI:37565"/>
        <dbReference type="ChEBI" id="CHEBI:57527"/>
        <dbReference type="ChEBI" id="CHEBI:58409"/>
        <dbReference type="EC" id="2.7.7.13"/>
    </reaction>
</comment>
<dbReference type="PANTHER" id="PTHR46390:SF1">
    <property type="entry name" value="MANNOSE-1-PHOSPHATE GUANYLYLTRANSFERASE"/>
    <property type="match status" value="1"/>
</dbReference>
<evidence type="ECO:0000259" key="8">
    <source>
        <dbReference type="Pfam" id="PF00483"/>
    </source>
</evidence>
<dbReference type="Gene3D" id="3.90.550.10">
    <property type="entry name" value="Spore Coat Polysaccharide Biosynthesis Protein SpsA, Chain A"/>
    <property type="match status" value="1"/>
</dbReference>
<evidence type="ECO:0000256" key="4">
    <source>
        <dbReference type="ARBA" id="ARBA00022695"/>
    </source>
</evidence>
<dbReference type="Pfam" id="PF00483">
    <property type="entry name" value="NTP_transferase"/>
    <property type="match status" value="1"/>
</dbReference>
<comment type="caution">
    <text evidence="10">The sequence shown here is derived from an EMBL/GenBank/DDBJ whole genome shotgun (WGS) entry which is preliminary data.</text>
</comment>
<evidence type="ECO:0000313" key="11">
    <source>
        <dbReference type="Proteomes" id="UP000005824"/>
    </source>
</evidence>
<dbReference type="RefSeq" id="WP_006983002.1">
    <property type="nucleotide sequence ID" value="NZ_ABVL01000027.1"/>
</dbReference>
<dbReference type="GO" id="GO:0005525">
    <property type="term" value="F:GTP binding"/>
    <property type="evidence" value="ECO:0007669"/>
    <property type="project" value="UniProtKB-KW"/>
</dbReference>
<dbReference type="STRING" id="497964.CfE428DRAFT_5681"/>
<dbReference type="InterPro" id="IPR051161">
    <property type="entry name" value="Mannose-6P_isomerase_type2"/>
</dbReference>
<dbReference type="FunFam" id="3.90.550.10:FF:000046">
    <property type="entry name" value="Mannose-1-phosphate guanylyltransferase (GDP)"/>
    <property type="match status" value="1"/>
</dbReference>
<dbReference type="CDD" id="cd02509">
    <property type="entry name" value="GDP-M1P_Guanylyltransferase"/>
    <property type="match status" value="1"/>
</dbReference>
<gene>
    <name evidence="10" type="ORF">CfE428DRAFT_5681</name>
</gene>
<keyword evidence="5" id="KW-0547">Nucleotide-binding</keyword>
<feature type="domain" description="Nucleotidyl transferase" evidence="8">
    <location>
        <begin position="8"/>
        <end position="283"/>
    </location>
</feature>
<evidence type="ECO:0000256" key="2">
    <source>
        <dbReference type="ARBA" id="ARBA00012387"/>
    </source>
</evidence>
<dbReference type="InterPro" id="IPR049577">
    <property type="entry name" value="GMPP_N"/>
</dbReference>
<reference evidence="10 11" key="1">
    <citation type="journal article" date="2011" name="J. Bacteriol.">
        <title>Genome sequence of Chthoniobacter flavus Ellin428, an aerobic heterotrophic soil bacterium.</title>
        <authorList>
            <person name="Kant R."/>
            <person name="van Passel M.W."/>
            <person name="Palva A."/>
            <person name="Lucas S."/>
            <person name="Lapidus A."/>
            <person name="Glavina Del Rio T."/>
            <person name="Dalin E."/>
            <person name="Tice H."/>
            <person name="Bruce D."/>
            <person name="Goodwin L."/>
            <person name="Pitluck S."/>
            <person name="Larimer F.W."/>
            <person name="Land M.L."/>
            <person name="Hauser L."/>
            <person name="Sangwan P."/>
            <person name="de Vos W.M."/>
            <person name="Janssen P.H."/>
            <person name="Smidt H."/>
        </authorList>
    </citation>
    <scope>NUCLEOTIDE SEQUENCE [LARGE SCALE GENOMIC DNA]</scope>
    <source>
        <strain evidence="10 11">Ellin428</strain>
    </source>
</reference>
<dbReference type="InterPro" id="IPR054566">
    <property type="entry name" value="ManC/GMP-like_b-helix"/>
</dbReference>
<dbReference type="InterPro" id="IPR005835">
    <property type="entry name" value="NTP_transferase_dom"/>
</dbReference>
<dbReference type="GO" id="GO:0004475">
    <property type="term" value="F:mannose-1-phosphate guanylyltransferase (GTP) activity"/>
    <property type="evidence" value="ECO:0007669"/>
    <property type="project" value="UniProtKB-EC"/>
</dbReference>
<dbReference type="EC" id="2.7.7.13" evidence="2"/>
<dbReference type="PANTHER" id="PTHR46390">
    <property type="entry name" value="MANNOSE-1-PHOSPHATE GUANYLYLTRANSFERASE"/>
    <property type="match status" value="1"/>
</dbReference>
<dbReference type="EMBL" id="ABVL01000027">
    <property type="protein sequence ID" value="EDY16872.1"/>
    <property type="molecule type" value="Genomic_DNA"/>
</dbReference>
<evidence type="ECO:0000259" key="9">
    <source>
        <dbReference type="Pfam" id="PF22640"/>
    </source>
</evidence>
<evidence type="ECO:0000256" key="7">
    <source>
        <dbReference type="ARBA" id="ARBA00047343"/>
    </source>
</evidence>
<dbReference type="GO" id="GO:0009298">
    <property type="term" value="P:GDP-mannose biosynthetic process"/>
    <property type="evidence" value="ECO:0007669"/>
    <property type="project" value="TreeGrafter"/>
</dbReference>
<evidence type="ECO:0000313" key="10">
    <source>
        <dbReference type="EMBL" id="EDY16872.1"/>
    </source>
</evidence>
<dbReference type="Pfam" id="PF22640">
    <property type="entry name" value="ManC_GMP_beta-helix"/>
    <property type="match status" value="1"/>
</dbReference>
<keyword evidence="11" id="KW-1185">Reference proteome</keyword>
<proteinExistence type="inferred from homology"/>
<dbReference type="SUPFAM" id="SSF159283">
    <property type="entry name" value="Guanosine diphospho-D-mannose pyrophosphorylase/mannose-6-phosphate isomerase linker domain"/>
    <property type="match status" value="1"/>
</dbReference>
<keyword evidence="4 10" id="KW-0548">Nucleotidyltransferase</keyword>
<dbReference type="SUPFAM" id="SSF53448">
    <property type="entry name" value="Nucleotide-diphospho-sugar transferases"/>
    <property type="match status" value="1"/>
</dbReference>
<dbReference type="Proteomes" id="UP000005824">
    <property type="component" value="Unassembled WGS sequence"/>
</dbReference>
<dbReference type="eggNOG" id="COG0836">
    <property type="taxonomic scope" value="Bacteria"/>
</dbReference>
<dbReference type="AlphaFoldDB" id="B4D9U1"/>
<evidence type="ECO:0000256" key="1">
    <source>
        <dbReference type="ARBA" id="ARBA00006115"/>
    </source>
</evidence>
<evidence type="ECO:0000256" key="5">
    <source>
        <dbReference type="ARBA" id="ARBA00022741"/>
    </source>
</evidence>
<keyword evidence="6" id="KW-0342">GTP-binding</keyword>
<evidence type="ECO:0000256" key="6">
    <source>
        <dbReference type="ARBA" id="ARBA00023134"/>
    </source>
</evidence>
<comment type="similarity">
    <text evidence="1">Belongs to the mannose-6-phosphate isomerase type 2 family.</text>
</comment>
<evidence type="ECO:0000256" key="3">
    <source>
        <dbReference type="ARBA" id="ARBA00022679"/>
    </source>
</evidence>
<accession>B4D9U1</accession>
<protein>
    <recommendedName>
        <fullName evidence="2">mannose-1-phosphate guanylyltransferase</fullName>
        <ecNumber evidence="2">2.7.7.13</ecNumber>
    </recommendedName>
</protein>
<keyword evidence="3 10" id="KW-0808">Transferase</keyword>
<organism evidence="10 11">
    <name type="scientific">Chthoniobacter flavus Ellin428</name>
    <dbReference type="NCBI Taxonomy" id="497964"/>
    <lineage>
        <taxon>Bacteria</taxon>
        <taxon>Pseudomonadati</taxon>
        <taxon>Verrucomicrobiota</taxon>
        <taxon>Spartobacteria</taxon>
        <taxon>Chthoniobacterales</taxon>
        <taxon>Chthoniobacteraceae</taxon>
        <taxon>Chthoniobacter</taxon>
    </lineage>
</organism>
<dbReference type="InterPro" id="IPR029044">
    <property type="entry name" value="Nucleotide-diphossugar_trans"/>
</dbReference>